<evidence type="ECO:0000313" key="4">
    <source>
        <dbReference type="Proteomes" id="UP000249789"/>
    </source>
</evidence>
<dbReference type="VEuPathDB" id="FungiDB:BO72DRAFT_455186"/>
<sequence>MNSKFAKSISSRLFTFIVGSEEKRITVHSDVLASLSSELDSLLNARLLEKGVSELDWSYVEADTFIRLCEYAYVGDYTLPPDIIRNSKPLGGQSQLRADTKPFLPRPSRDRGGIYSESWRPRLPSVYLDRSAAQSEKPGAAAQDLPRIFNPSSTRDAFNHLHTCLTARRGQVSEERKKAYAPRKIPLHLRKQLTPNLLGHAKLCVLAEQHGIVPLRDLVLEKLATTLREFELFEDHVDYLIDLVRFSYLHTRPRDDEIFCLRDLLATYVFSRLKQLYESVKFLDFAREEGDFVVEVRQKKYNWRMRWGQLDRCPKRPDPFAFG</sequence>
<dbReference type="AlphaFoldDB" id="A0A8G1W2B5"/>
<evidence type="ECO:0000313" key="3">
    <source>
        <dbReference type="EMBL" id="RAK81855.1"/>
    </source>
</evidence>
<gene>
    <name evidence="3" type="ORF">BO72DRAFT_455186</name>
</gene>
<dbReference type="SUPFAM" id="SSF54695">
    <property type="entry name" value="POZ domain"/>
    <property type="match status" value="1"/>
</dbReference>
<dbReference type="RefSeq" id="XP_040805865.1">
    <property type="nucleotide sequence ID" value="XM_040946222.1"/>
</dbReference>
<dbReference type="InterPro" id="IPR000210">
    <property type="entry name" value="BTB/POZ_dom"/>
</dbReference>
<dbReference type="Gene3D" id="3.30.710.10">
    <property type="entry name" value="Potassium Channel Kv1.1, Chain A"/>
    <property type="match status" value="1"/>
</dbReference>
<protein>
    <recommendedName>
        <fullName evidence="2">BTB domain-containing protein</fullName>
    </recommendedName>
</protein>
<dbReference type="PROSITE" id="PS50097">
    <property type="entry name" value="BTB"/>
    <property type="match status" value="1"/>
</dbReference>
<reference evidence="3 4" key="1">
    <citation type="submission" date="2018-02" db="EMBL/GenBank/DDBJ databases">
        <title>The genomes of Aspergillus section Nigri reveals drivers in fungal speciation.</title>
        <authorList>
            <consortium name="DOE Joint Genome Institute"/>
            <person name="Vesth T.C."/>
            <person name="Nybo J."/>
            <person name="Theobald S."/>
            <person name="Brandl J."/>
            <person name="Frisvad J.C."/>
            <person name="Nielsen K.F."/>
            <person name="Lyhne E.K."/>
            <person name="Kogle M.E."/>
            <person name="Kuo A."/>
            <person name="Riley R."/>
            <person name="Clum A."/>
            <person name="Nolan M."/>
            <person name="Lipzen A."/>
            <person name="Salamov A."/>
            <person name="Henrissat B."/>
            <person name="Wiebenga A."/>
            <person name="De vries R.P."/>
            <person name="Grigoriev I.V."/>
            <person name="Mortensen U.H."/>
            <person name="Andersen M.R."/>
            <person name="Baker S.E."/>
        </authorList>
    </citation>
    <scope>NUCLEOTIDE SEQUENCE [LARGE SCALE GENOMIC DNA]</scope>
    <source>
        <strain evidence="3 4">CBS 313.89</strain>
    </source>
</reference>
<evidence type="ECO:0000259" key="2">
    <source>
        <dbReference type="PROSITE" id="PS50097"/>
    </source>
</evidence>
<feature type="domain" description="BTB" evidence="2">
    <location>
        <begin position="12"/>
        <end position="81"/>
    </location>
</feature>
<proteinExistence type="predicted"/>
<dbReference type="OrthoDB" id="9997739at2759"/>
<dbReference type="InterPro" id="IPR011333">
    <property type="entry name" value="SKP1/BTB/POZ_sf"/>
</dbReference>
<keyword evidence="4" id="KW-1185">Reference proteome</keyword>
<dbReference type="GeneID" id="63863555"/>
<dbReference type="EMBL" id="KZ824624">
    <property type="protein sequence ID" value="RAK81855.1"/>
    <property type="molecule type" value="Genomic_DNA"/>
</dbReference>
<dbReference type="Proteomes" id="UP000249789">
    <property type="component" value="Unassembled WGS sequence"/>
</dbReference>
<name>A0A8G1W2B5_9EURO</name>
<feature type="region of interest" description="Disordered" evidence="1">
    <location>
        <begin position="88"/>
        <end position="117"/>
    </location>
</feature>
<evidence type="ECO:0000256" key="1">
    <source>
        <dbReference type="SAM" id="MobiDB-lite"/>
    </source>
</evidence>
<organism evidence="3 4">
    <name type="scientific">Aspergillus fijiensis CBS 313.89</name>
    <dbReference type="NCBI Taxonomy" id="1448319"/>
    <lineage>
        <taxon>Eukaryota</taxon>
        <taxon>Fungi</taxon>
        <taxon>Dikarya</taxon>
        <taxon>Ascomycota</taxon>
        <taxon>Pezizomycotina</taxon>
        <taxon>Eurotiomycetes</taxon>
        <taxon>Eurotiomycetidae</taxon>
        <taxon>Eurotiales</taxon>
        <taxon>Aspergillaceae</taxon>
        <taxon>Aspergillus</taxon>
    </lineage>
</organism>
<accession>A0A8G1W2B5</accession>